<feature type="domain" description="Histidine kinase" evidence="10">
    <location>
        <begin position="370"/>
        <end position="586"/>
    </location>
</feature>
<feature type="transmembrane region" description="Helical" evidence="9">
    <location>
        <begin position="277"/>
        <end position="297"/>
    </location>
</feature>
<dbReference type="Gene3D" id="3.30.565.10">
    <property type="entry name" value="Histidine kinase-like ATPase, C-terminal domain"/>
    <property type="match status" value="1"/>
</dbReference>
<dbReference type="RefSeq" id="WP_155325637.1">
    <property type="nucleotide sequence ID" value="NZ_AP021876.1"/>
</dbReference>
<evidence type="ECO:0000256" key="6">
    <source>
        <dbReference type="ARBA" id="ARBA00022777"/>
    </source>
</evidence>
<dbReference type="SUPFAM" id="SSF47384">
    <property type="entry name" value="Homodimeric domain of signal transducing histidine kinase"/>
    <property type="match status" value="1"/>
</dbReference>
<protein>
    <recommendedName>
        <fullName evidence="2">histidine kinase</fullName>
        <ecNumber evidence="2">2.7.13.3</ecNumber>
    </recommendedName>
</protein>
<dbReference type="SMART" id="SM00388">
    <property type="entry name" value="HisKA"/>
    <property type="match status" value="1"/>
</dbReference>
<dbReference type="EC" id="2.7.13.3" evidence="2"/>
<keyword evidence="5" id="KW-0547">Nucleotide-binding</keyword>
<dbReference type="InterPro" id="IPR036097">
    <property type="entry name" value="HisK_dim/P_sf"/>
</dbReference>
<feature type="transmembrane region" description="Helical" evidence="9">
    <location>
        <begin position="36"/>
        <end position="60"/>
    </location>
</feature>
<comment type="catalytic activity">
    <reaction evidence="1">
        <text>ATP + protein L-histidine = ADP + protein N-phospho-L-histidine.</text>
        <dbReference type="EC" id="2.7.13.3"/>
    </reaction>
</comment>
<keyword evidence="4" id="KW-0808">Transferase</keyword>
<proteinExistence type="predicted"/>
<keyword evidence="9" id="KW-1133">Transmembrane helix</keyword>
<evidence type="ECO:0000256" key="4">
    <source>
        <dbReference type="ARBA" id="ARBA00022679"/>
    </source>
</evidence>
<evidence type="ECO:0000259" key="10">
    <source>
        <dbReference type="PROSITE" id="PS50109"/>
    </source>
</evidence>
<keyword evidence="6 11" id="KW-0418">Kinase</keyword>
<evidence type="ECO:0000256" key="5">
    <source>
        <dbReference type="ARBA" id="ARBA00022741"/>
    </source>
</evidence>
<dbReference type="AlphaFoldDB" id="A0A5K8A216"/>
<organism evidence="11 12">
    <name type="scientific">Desulfosarcina ovata subsp. sediminis</name>
    <dbReference type="NCBI Taxonomy" id="885957"/>
    <lineage>
        <taxon>Bacteria</taxon>
        <taxon>Pseudomonadati</taxon>
        <taxon>Thermodesulfobacteriota</taxon>
        <taxon>Desulfobacteria</taxon>
        <taxon>Desulfobacterales</taxon>
        <taxon>Desulfosarcinaceae</taxon>
        <taxon>Desulfosarcina</taxon>
    </lineage>
</organism>
<dbReference type="KEGG" id="dov:DSCO28_68760"/>
<dbReference type="InterPro" id="IPR003661">
    <property type="entry name" value="HisK_dim/P_dom"/>
</dbReference>
<dbReference type="Pfam" id="PF00512">
    <property type="entry name" value="HisKA"/>
    <property type="match status" value="1"/>
</dbReference>
<dbReference type="InterPro" id="IPR004358">
    <property type="entry name" value="Sig_transdc_His_kin-like_C"/>
</dbReference>
<dbReference type="CDD" id="cd00082">
    <property type="entry name" value="HisKA"/>
    <property type="match status" value="1"/>
</dbReference>
<keyword evidence="9" id="KW-0812">Transmembrane</keyword>
<evidence type="ECO:0000256" key="2">
    <source>
        <dbReference type="ARBA" id="ARBA00012438"/>
    </source>
</evidence>
<dbReference type="InterPro" id="IPR003594">
    <property type="entry name" value="HATPase_dom"/>
</dbReference>
<keyword evidence="9" id="KW-0472">Membrane</keyword>
<dbReference type="GO" id="GO:0005524">
    <property type="term" value="F:ATP binding"/>
    <property type="evidence" value="ECO:0007669"/>
    <property type="project" value="UniProtKB-KW"/>
</dbReference>
<evidence type="ECO:0000313" key="11">
    <source>
        <dbReference type="EMBL" id="BBO86310.1"/>
    </source>
</evidence>
<keyword evidence="8" id="KW-0902">Two-component regulatory system</keyword>
<dbReference type="PRINTS" id="PR00344">
    <property type="entry name" value="BCTRLSENSOR"/>
</dbReference>
<dbReference type="GO" id="GO:0000155">
    <property type="term" value="F:phosphorelay sensor kinase activity"/>
    <property type="evidence" value="ECO:0007669"/>
    <property type="project" value="InterPro"/>
</dbReference>
<dbReference type="EMBL" id="AP021876">
    <property type="protein sequence ID" value="BBO86310.1"/>
    <property type="molecule type" value="Genomic_DNA"/>
</dbReference>
<dbReference type="SUPFAM" id="SSF55874">
    <property type="entry name" value="ATPase domain of HSP90 chaperone/DNA topoisomerase II/histidine kinase"/>
    <property type="match status" value="1"/>
</dbReference>
<reference evidence="11 12" key="1">
    <citation type="submission" date="2019-11" db="EMBL/GenBank/DDBJ databases">
        <title>Comparative genomics of hydrocarbon-degrading Desulfosarcina strains.</title>
        <authorList>
            <person name="Watanabe M."/>
            <person name="Kojima H."/>
            <person name="Fukui M."/>
        </authorList>
    </citation>
    <scope>NUCLEOTIDE SEQUENCE [LARGE SCALE GENOMIC DNA]</scope>
    <source>
        <strain evidence="11 12">28bB2T</strain>
    </source>
</reference>
<dbReference type="InterPro" id="IPR036890">
    <property type="entry name" value="HATPase_C_sf"/>
</dbReference>
<evidence type="ECO:0000256" key="7">
    <source>
        <dbReference type="ARBA" id="ARBA00022840"/>
    </source>
</evidence>
<gene>
    <name evidence="11" type="ORF">DSCO28_68760</name>
</gene>
<dbReference type="Gene3D" id="1.10.287.130">
    <property type="match status" value="1"/>
</dbReference>
<name>A0A5K8A216_9BACT</name>
<evidence type="ECO:0000256" key="9">
    <source>
        <dbReference type="SAM" id="Phobius"/>
    </source>
</evidence>
<evidence type="ECO:0000256" key="1">
    <source>
        <dbReference type="ARBA" id="ARBA00000085"/>
    </source>
</evidence>
<keyword evidence="7" id="KW-0067">ATP-binding</keyword>
<evidence type="ECO:0000256" key="3">
    <source>
        <dbReference type="ARBA" id="ARBA00022553"/>
    </source>
</evidence>
<dbReference type="Gene3D" id="3.30.450.20">
    <property type="entry name" value="PAS domain"/>
    <property type="match status" value="1"/>
</dbReference>
<dbReference type="PANTHER" id="PTHR43065:SF46">
    <property type="entry name" value="C4-DICARBOXYLATE TRANSPORT SENSOR PROTEIN DCTB"/>
    <property type="match status" value="1"/>
</dbReference>
<feature type="transmembrane region" description="Helical" evidence="9">
    <location>
        <begin position="317"/>
        <end position="338"/>
    </location>
</feature>
<keyword evidence="3" id="KW-0597">Phosphoprotein</keyword>
<dbReference type="PANTHER" id="PTHR43065">
    <property type="entry name" value="SENSOR HISTIDINE KINASE"/>
    <property type="match status" value="1"/>
</dbReference>
<dbReference type="SMART" id="SM00387">
    <property type="entry name" value="HATPase_c"/>
    <property type="match status" value="1"/>
</dbReference>
<dbReference type="Proteomes" id="UP000425960">
    <property type="component" value="Chromosome"/>
</dbReference>
<sequence length="592" mass="67096">MMISLKEMWAAIWPSFRHKDDEHLNTYYTFHDYRQLWGMGIFVLMATALLPLVVMTFIYYQLLEQSINSESLLRTERVTSNARRAVTYFLEERLAALTFTVNEMSYDRLTNPEHLRDVLSNLKLGFGGLTDLSVIADDGTQVAYAGPFNLEGKNYSDQPWFQTCKQHGACVSEIFSGYRDVPHMVVAVKSLYPDKSPYSDGRFFILRATLETERLIQMLASYRTGEHADIFLVNHAGVLQTPSHYYTGASNRVTLSLPSYAERTHAMMALDAGGRSVVIGYAYIDTKIASTTFILMVVKERAAMMKVWLELRHQINWFLAVSAIIIAVVMTLTSTYMVKKIFHADHEKARTMLMAEQNCQLASIGQLAAGVAHEINNPLALINETAGYVKDLFLIEERYKDDTEMVEHIDSIIDAVERCGTITRQLLGFARHFDVQVQSVNLKRMVDDVLSFHKKEAEYRNIAFHVDIPNSIPLIETDRGKLQQIILNLVNNAFQAIDNGCFLKVWAETDEDEQVRIFIRDNGCGISKDHLSKIFEPFFTTKKEGKGTGLGLSITYGLVQKLHGNITVQSQTGEGTTFMVTLPVHMEKEVQS</sequence>
<dbReference type="PROSITE" id="PS50109">
    <property type="entry name" value="HIS_KIN"/>
    <property type="match status" value="1"/>
</dbReference>
<evidence type="ECO:0000313" key="12">
    <source>
        <dbReference type="Proteomes" id="UP000425960"/>
    </source>
</evidence>
<accession>A0A5K8A216</accession>
<dbReference type="InterPro" id="IPR005467">
    <property type="entry name" value="His_kinase_dom"/>
</dbReference>
<dbReference type="Pfam" id="PF02518">
    <property type="entry name" value="HATPase_c"/>
    <property type="match status" value="1"/>
</dbReference>
<evidence type="ECO:0000256" key="8">
    <source>
        <dbReference type="ARBA" id="ARBA00023012"/>
    </source>
</evidence>